<evidence type="ECO:0000256" key="1">
    <source>
        <dbReference type="SAM" id="MobiDB-lite"/>
    </source>
</evidence>
<keyword evidence="2" id="KW-0472">Membrane</keyword>
<feature type="transmembrane region" description="Helical" evidence="2">
    <location>
        <begin position="34"/>
        <end position="54"/>
    </location>
</feature>
<feature type="region of interest" description="Disordered" evidence="1">
    <location>
        <begin position="112"/>
        <end position="148"/>
    </location>
</feature>
<protein>
    <recommendedName>
        <fullName evidence="3">Cyclic nucleotide-binding domain-containing protein</fullName>
    </recommendedName>
</protein>
<dbReference type="Gene3D" id="2.60.120.10">
    <property type="entry name" value="Jelly Rolls"/>
    <property type="match status" value="1"/>
</dbReference>
<keyword evidence="5" id="KW-1185">Reference proteome</keyword>
<gene>
    <name evidence="4" type="ORF">PCOR1329_LOCUS44215</name>
</gene>
<dbReference type="InterPro" id="IPR018490">
    <property type="entry name" value="cNMP-bd_dom_sf"/>
</dbReference>
<dbReference type="Proteomes" id="UP001189429">
    <property type="component" value="Unassembled WGS sequence"/>
</dbReference>
<feature type="transmembrane region" description="Helical" evidence="2">
    <location>
        <begin position="66"/>
        <end position="84"/>
    </location>
</feature>
<dbReference type="EMBL" id="CAUYUJ010015313">
    <property type="protein sequence ID" value="CAK0852435.1"/>
    <property type="molecule type" value="Genomic_DNA"/>
</dbReference>
<feature type="domain" description="Cyclic nucleotide-binding" evidence="3">
    <location>
        <begin position="187"/>
        <end position="235"/>
    </location>
</feature>
<name>A0ABN9U0Y6_9DINO</name>
<evidence type="ECO:0000313" key="5">
    <source>
        <dbReference type="Proteomes" id="UP001189429"/>
    </source>
</evidence>
<feature type="compositionally biased region" description="Acidic residues" evidence="1">
    <location>
        <begin position="115"/>
        <end position="126"/>
    </location>
</feature>
<dbReference type="InterPro" id="IPR000595">
    <property type="entry name" value="cNMP-bd_dom"/>
</dbReference>
<keyword evidence="2" id="KW-1133">Transmembrane helix</keyword>
<accession>A0ABN9U0Y6</accession>
<reference evidence="4" key="1">
    <citation type="submission" date="2023-10" db="EMBL/GenBank/DDBJ databases">
        <authorList>
            <person name="Chen Y."/>
            <person name="Shah S."/>
            <person name="Dougan E. K."/>
            <person name="Thang M."/>
            <person name="Chan C."/>
        </authorList>
    </citation>
    <scope>NUCLEOTIDE SEQUENCE [LARGE SCALE GENOMIC DNA]</scope>
</reference>
<sequence>MESLTNATVAAYRAAEASAGQVGDGVSPFADRAWILWAAVQHVATALLLLVLEASSQMYSWAEPRGVVSAIVAGPTAYVVYLALRGGINASWEKGLRDARVPSNDKAKHLWGLEAAEEPESEDEGGLGDPKRDRPAPPRLSQGRSMPSVAEATFGVRRQECSVTPAPGSPCIRAGGVEVPLLGQTRMLAELDDDECLQFLLEGFEIRSVDRGASVFVQGEPRDAFLVVKSGQVIVEASPPPAAAGWPSGEWRRGDEYTLEAGDTVVGLLFVLASLHAGIGTKEPPSVCRLHASSARAGREGAEVLALPTSRLEEAMDRFPATMQSMARRLCVRLTLVVFETLSTYFGLRKEVMAPSSYNLLDASIEGFADLPPSEIFARVLGWDDPAEVPEPVAEALAAAVVLERNAGEVALPEQQRATHVLVLLEGDLRLRVSPRAGSEDLGGPRRDCAGT</sequence>
<proteinExistence type="predicted"/>
<dbReference type="CDD" id="cd00038">
    <property type="entry name" value="CAP_ED"/>
    <property type="match status" value="1"/>
</dbReference>
<comment type="caution">
    <text evidence="4">The sequence shown here is derived from an EMBL/GenBank/DDBJ whole genome shotgun (WGS) entry which is preliminary data.</text>
</comment>
<evidence type="ECO:0000259" key="3">
    <source>
        <dbReference type="PROSITE" id="PS50042"/>
    </source>
</evidence>
<dbReference type="PROSITE" id="PS50042">
    <property type="entry name" value="CNMP_BINDING_3"/>
    <property type="match status" value="1"/>
</dbReference>
<evidence type="ECO:0000256" key="2">
    <source>
        <dbReference type="SAM" id="Phobius"/>
    </source>
</evidence>
<keyword evidence="2" id="KW-0812">Transmembrane</keyword>
<feature type="non-terminal residue" evidence="4">
    <location>
        <position position="452"/>
    </location>
</feature>
<dbReference type="SUPFAM" id="SSF51206">
    <property type="entry name" value="cAMP-binding domain-like"/>
    <property type="match status" value="1"/>
</dbReference>
<evidence type="ECO:0000313" key="4">
    <source>
        <dbReference type="EMBL" id="CAK0852435.1"/>
    </source>
</evidence>
<organism evidence="4 5">
    <name type="scientific">Prorocentrum cordatum</name>
    <dbReference type="NCBI Taxonomy" id="2364126"/>
    <lineage>
        <taxon>Eukaryota</taxon>
        <taxon>Sar</taxon>
        <taxon>Alveolata</taxon>
        <taxon>Dinophyceae</taxon>
        <taxon>Prorocentrales</taxon>
        <taxon>Prorocentraceae</taxon>
        <taxon>Prorocentrum</taxon>
    </lineage>
</organism>
<dbReference type="InterPro" id="IPR014710">
    <property type="entry name" value="RmlC-like_jellyroll"/>
</dbReference>